<feature type="chain" id="PRO_5033849436" description="MD-2-related lipid-recognition domain-containing protein" evidence="7">
    <location>
        <begin position="29"/>
        <end position="157"/>
    </location>
</feature>
<name>A0A5B6ZGZ0_DAVIN</name>
<dbReference type="InterPro" id="IPR039670">
    <property type="entry name" value="NPC2-like"/>
</dbReference>
<dbReference type="GO" id="GO:0032366">
    <property type="term" value="P:intracellular sterol transport"/>
    <property type="evidence" value="ECO:0007669"/>
    <property type="project" value="InterPro"/>
</dbReference>
<gene>
    <name evidence="9" type="ORF">Din_013062</name>
    <name evidence="10" type="ORF">Din_013063</name>
</gene>
<protein>
    <recommendedName>
        <fullName evidence="8">MD-2-related lipid-recognition domain-containing protein</fullName>
    </recommendedName>
</protein>
<evidence type="ECO:0000256" key="1">
    <source>
        <dbReference type="ARBA" id="ARBA00002053"/>
    </source>
</evidence>
<evidence type="ECO:0000313" key="10">
    <source>
        <dbReference type="EMBL" id="MPA43622.1"/>
    </source>
</evidence>
<dbReference type="InterPro" id="IPR003172">
    <property type="entry name" value="ML_dom"/>
</dbReference>
<dbReference type="SMART" id="SM00737">
    <property type="entry name" value="ML"/>
    <property type="match status" value="1"/>
</dbReference>
<sequence>MDIVVQLQFKLTLLFLFGACLLVPSIQAKDVKYCDKKGNYAVKVDGVEISPDPVVTGKPTTFSISASTGKAMSGGKLALEVSYFGIRVHTETHNLCKETSCPISVGKFVISHTQTLPGLTPPGSYTLKMKMEDENKHQLTCISFIFNIGFGSSVSSI</sequence>
<dbReference type="AlphaFoldDB" id="A0A5B6ZGZ0"/>
<comment type="subunit">
    <text evidence="3">Monomer.</text>
</comment>
<dbReference type="CDD" id="cd00917">
    <property type="entry name" value="PG-PI_TP"/>
    <property type="match status" value="1"/>
</dbReference>
<keyword evidence="4" id="KW-0813">Transport</keyword>
<evidence type="ECO:0000256" key="2">
    <source>
        <dbReference type="ARBA" id="ARBA00006370"/>
    </source>
</evidence>
<dbReference type="EMBL" id="GHES01013062">
    <property type="protein sequence ID" value="MPA43621.1"/>
    <property type="molecule type" value="Transcribed_RNA"/>
</dbReference>
<dbReference type="InterPro" id="IPR033917">
    <property type="entry name" value="ML_PG-PI_TP"/>
</dbReference>
<evidence type="ECO:0000256" key="5">
    <source>
        <dbReference type="ARBA" id="ARBA00022729"/>
    </source>
</evidence>
<dbReference type="PANTHER" id="PTHR11306:SF0">
    <property type="entry name" value="PHOSPHATIDYLGLYCEROL_PHOSPHATIDYLINOSITOL TRANSFER PROTEIN"/>
    <property type="match status" value="1"/>
</dbReference>
<feature type="signal peptide" evidence="7">
    <location>
        <begin position="1"/>
        <end position="28"/>
    </location>
</feature>
<evidence type="ECO:0000313" key="9">
    <source>
        <dbReference type="EMBL" id="MPA43621.1"/>
    </source>
</evidence>
<dbReference type="EMBL" id="GHES01013063">
    <property type="protein sequence ID" value="MPA43622.1"/>
    <property type="molecule type" value="Transcribed_RNA"/>
</dbReference>
<comment type="function">
    <text evidence="1">Catalyzes the intermembrane transfer of phosphatidylglycerol and phosphatidylinositol.</text>
</comment>
<organism evidence="10">
    <name type="scientific">Davidia involucrata</name>
    <name type="common">Dove tree</name>
    <dbReference type="NCBI Taxonomy" id="16924"/>
    <lineage>
        <taxon>Eukaryota</taxon>
        <taxon>Viridiplantae</taxon>
        <taxon>Streptophyta</taxon>
        <taxon>Embryophyta</taxon>
        <taxon>Tracheophyta</taxon>
        <taxon>Spermatophyta</taxon>
        <taxon>Magnoliopsida</taxon>
        <taxon>eudicotyledons</taxon>
        <taxon>Gunneridae</taxon>
        <taxon>Pentapetalae</taxon>
        <taxon>asterids</taxon>
        <taxon>Cornales</taxon>
        <taxon>Nyssaceae</taxon>
        <taxon>Davidia</taxon>
    </lineage>
</organism>
<keyword evidence="5 7" id="KW-0732">Signal</keyword>
<dbReference type="InterPro" id="IPR014756">
    <property type="entry name" value="Ig_E-set"/>
</dbReference>
<reference evidence="10" key="1">
    <citation type="submission" date="2019-08" db="EMBL/GenBank/DDBJ databases">
        <title>Reference gene set and small RNA set construction with multiple tissues from Davidia involucrata Baill.</title>
        <authorList>
            <person name="Yang H."/>
            <person name="Zhou C."/>
            <person name="Li G."/>
            <person name="Wang J."/>
            <person name="Gao P."/>
            <person name="Wang M."/>
            <person name="Wang R."/>
            <person name="Zhao Y."/>
        </authorList>
    </citation>
    <scope>NUCLEOTIDE SEQUENCE</scope>
    <source>
        <tissue evidence="10">Mixed with DoveR01_LX</tissue>
    </source>
</reference>
<keyword evidence="6" id="KW-0445">Lipid transport</keyword>
<evidence type="ECO:0000256" key="3">
    <source>
        <dbReference type="ARBA" id="ARBA00011245"/>
    </source>
</evidence>
<dbReference type="Pfam" id="PF02221">
    <property type="entry name" value="E1_DerP2_DerF2"/>
    <property type="match status" value="1"/>
</dbReference>
<comment type="similarity">
    <text evidence="2">Belongs to the NPC2 family.</text>
</comment>
<evidence type="ECO:0000256" key="6">
    <source>
        <dbReference type="ARBA" id="ARBA00023055"/>
    </source>
</evidence>
<dbReference type="SUPFAM" id="SSF81296">
    <property type="entry name" value="E set domains"/>
    <property type="match status" value="1"/>
</dbReference>
<evidence type="ECO:0000259" key="8">
    <source>
        <dbReference type="SMART" id="SM00737"/>
    </source>
</evidence>
<dbReference type="PANTHER" id="PTHR11306">
    <property type="entry name" value="NIEMANN PICK TYPE C2 PROTEIN NPC2-RELATED"/>
    <property type="match status" value="1"/>
</dbReference>
<dbReference type="Gene3D" id="2.60.40.770">
    <property type="match status" value="1"/>
</dbReference>
<accession>A0A5B6ZGZ0</accession>
<feature type="domain" description="MD-2-related lipid-recognition" evidence="8">
    <location>
        <begin position="31"/>
        <end position="146"/>
    </location>
</feature>
<evidence type="ECO:0000256" key="7">
    <source>
        <dbReference type="SAM" id="SignalP"/>
    </source>
</evidence>
<evidence type="ECO:0000256" key="4">
    <source>
        <dbReference type="ARBA" id="ARBA00022448"/>
    </source>
</evidence>
<dbReference type="GO" id="GO:0032934">
    <property type="term" value="F:sterol binding"/>
    <property type="evidence" value="ECO:0007669"/>
    <property type="project" value="InterPro"/>
</dbReference>
<proteinExistence type="inferred from homology"/>
<dbReference type="FunFam" id="2.60.40.770:FF:000002">
    <property type="entry name" value="putative phosphatidylglycerol/phosphatidylinositol transfer protein DDB_G0282179"/>
    <property type="match status" value="1"/>
</dbReference>